<dbReference type="Proteomes" id="UP000195981">
    <property type="component" value="Unassembled WGS sequence"/>
</dbReference>
<gene>
    <name evidence="2" type="ORF">FM110_02320</name>
</gene>
<keyword evidence="1" id="KW-1133">Transmembrane helix</keyword>
<reference evidence="2 3" key="1">
    <citation type="submission" date="2017-02" db="EMBL/GenBank/DDBJ databases">
        <authorList>
            <person name="Peterson S.W."/>
        </authorList>
    </citation>
    <scope>NUCLEOTIDE SEQUENCE [LARGE SCALE GENOMIC DNA]</scope>
    <source>
        <strain evidence="2 3">CIP104813</strain>
    </source>
</reference>
<dbReference type="RefSeq" id="WP_268802185.1">
    <property type="nucleotide sequence ID" value="NZ_FWFG01000022.1"/>
</dbReference>
<dbReference type="EMBL" id="FWFG01000022">
    <property type="protein sequence ID" value="SLM88734.1"/>
    <property type="molecule type" value="Genomic_DNA"/>
</dbReference>
<feature type="transmembrane region" description="Helical" evidence="1">
    <location>
        <begin position="20"/>
        <end position="43"/>
    </location>
</feature>
<dbReference type="PROSITE" id="PS51257">
    <property type="entry name" value="PROKAR_LIPOPROTEIN"/>
    <property type="match status" value="1"/>
</dbReference>
<keyword evidence="3" id="KW-1185">Reference proteome</keyword>
<accession>A0A1X6WU54</accession>
<evidence type="ECO:0000256" key="1">
    <source>
        <dbReference type="SAM" id="Phobius"/>
    </source>
</evidence>
<keyword evidence="1" id="KW-0472">Membrane</keyword>
<keyword evidence="1" id="KW-0812">Transmembrane</keyword>
<organism evidence="2 3">
    <name type="scientific">Brachybacterium nesterenkovii</name>
    <dbReference type="NCBI Taxonomy" id="47847"/>
    <lineage>
        <taxon>Bacteria</taxon>
        <taxon>Bacillati</taxon>
        <taxon>Actinomycetota</taxon>
        <taxon>Actinomycetes</taxon>
        <taxon>Micrococcales</taxon>
        <taxon>Dermabacteraceae</taxon>
        <taxon>Brachybacterium</taxon>
    </lineage>
</organism>
<evidence type="ECO:0000313" key="2">
    <source>
        <dbReference type="EMBL" id="SLM88734.1"/>
    </source>
</evidence>
<evidence type="ECO:0000313" key="3">
    <source>
        <dbReference type="Proteomes" id="UP000195981"/>
    </source>
</evidence>
<sequence length="44" mass="4846">MPARPEYPDDHRRFSLSEDWIATVIGLLLLVGCLAGVIAPELIP</sequence>
<dbReference type="AlphaFoldDB" id="A0A1X6WU54"/>
<name>A0A1X6WU54_9MICO</name>
<protein>
    <submittedName>
        <fullName evidence="2">Uncharacterized protein</fullName>
    </submittedName>
</protein>
<proteinExistence type="predicted"/>